<dbReference type="AlphaFoldDB" id="A0A9P1RB54"/>
<comment type="caution">
    <text evidence="2">The sequence shown here is derived from an EMBL/GenBank/DDBJ whole genome shotgun (WGS) entry which is preliminary data.</text>
</comment>
<keyword evidence="1" id="KW-0732">Signal</keyword>
<reference evidence="3" key="1">
    <citation type="submission" date="2015-06" db="EMBL/GenBank/DDBJ databases">
        <authorList>
            <person name="Radhakrishnan Rajesh"/>
            <person name="Underwood Anthony"/>
            <person name="Al-Shahib Ali"/>
        </authorList>
    </citation>
    <scope>NUCLEOTIDE SEQUENCE [LARGE SCALE GENOMIC DNA]</scope>
    <source>
        <strain evidence="3">P19_London_7_VIM_2_05_10</strain>
    </source>
</reference>
<sequence>MHKRILCGLMALCFCAPATSLLAADAVDENAAAETASAPADSSGEIDLVSWVYQQVGTKPKEKQVPWLKAMQGCVEARDKLYPGKALSSADLDELSGCANRGL</sequence>
<evidence type="ECO:0008006" key="4">
    <source>
        <dbReference type="Google" id="ProtNLM"/>
    </source>
</evidence>
<gene>
    <name evidence="2" type="ORF">PAERUG_P19_London_7_VIM_2_05_10_05681</name>
</gene>
<dbReference type="EMBL" id="CVVU01000245">
    <property type="protein sequence ID" value="CRP82325.1"/>
    <property type="molecule type" value="Genomic_DNA"/>
</dbReference>
<dbReference type="RefSeq" id="WP_043101066.1">
    <property type="nucleotide sequence ID" value="NZ_CAADND010000030.1"/>
</dbReference>
<proteinExistence type="predicted"/>
<evidence type="ECO:0000313" key="3">
    <source>
        <dbReference type="Proteomes" id="UP000045039"/>
    </source>
</evidence>
<evidence type="ECO:0000313" key="2">
    <source>
        <dbReference type="EMBL" id="CRP82325.1"/>
    </source>
</evidence>
<feature type="signal peptide" evidence="1">
    <location>
        <begin position="1"/>
        <end position="23"/>
    </location>
</feature>
<organism evidence="2 3">
    <name type="scientific">Pseudomonas aeruginosa</name>
    <dbReference type="NCBI Taxonomy" id="287"/>
    <lineage>
        <taxon>Bacteria</taxon>
        <taxon>Pseudomonadati</taxon>
        <taxon>Pseudomonadota</taxon>
        <taxon>Gammaproteobacteria</taxon>
        <taxon>Pseudomonadales</taxon>
        <taxon>Pseudomonadaceae</taxon>
        <taxon>Pseudomonas</taxon>
    </lineage>
</organism>
<feature type="chain" id="PRO_5040252375" description="Secreted protein" evidence="1">
    <location>
        <begin position="24"/>
        <end position="103"/>
    </location>
</feature>
<protein>
    <recommendedName>
        <fullName evidence="4">Secreted protein</fullName>
    </recommendedName>
</protein>
<name>A0A9P1RB54_PSEAI</name>
<dbReference type="Proteomes" id="UP000045039">
    <property type="component" value="Unassembled WGS sequence"/>
</dbReference>
<evidence type="ECO:0000256" key="1">
    <source>
        <dbReference type="SAM" id="SignalP"/>
    </source>
</evidence>
<accession>A0A9P1RB54</accession>